<keyword evidence="1" id="KW-1133">Transmembrane helix</keyword>
<dbReference type="Pfam" id="PF01944">
    <property type="entry name" value="SpoIIM"/>
    <property type="match status" value="1"/>
</dbReference>
<comment type="caution">
    <text evidence="2">The sequence shown here is derived from an EMBL/GenBank/DDBJ whole genome shotgun (WGS) entry which is preliminary data.</text>
</comment>
<keyword evidence="1" id="KW-0472">Membrane</keyword>
<dbReference type="RefSeq" id="WP_249311896.1">
    <property type="nucleotide sequence ID" value="NZ_JACRSU010000002.1"/>
</dbReference>
<evidence type="ECO:0000313" key="2">
    <source>
        <dbReference type="EMBL" id="MBC8540747.1"/>
    </source>
</evidence>
<name>A0A926DN50_9FIRM</name>
<proteinExistence type="predicted"/>
<organism evidence="2 3">
    <name type="scientific">Congzhengia minquanensis</name>
    <dbReference type="NCBI Taxonomy" id="2763657"/>
    <lineage>
        <taxon>Bacteria</taxon>
        <taxon>Bacillati</taxon>
        <taxon>Bacillota</taxon>
        <taxon>Clostridia</taxon>
        <taxon>Eubacteriales</taxon>
        <taxon>Oscillospiraceae</taxon>
        <taxon>Congzhengia</taxon>
    </lineage>
</organism>
<feature type="transmembrane region" description="Helical" evidence="1">
    <location>
        <begin position="166"/>
        <end position="190"/>
    </location>
</feature>
<keyword evidence="3" id="KW-1185">Reference proteome</keyword>
<accession>A0A926DN50</accession>
<sequence>MIKKLKTQIAILTENNLKGYILLSVIFAAGAVLAFAFHGKGAQEEEIKLYFTDFISNVTNSGTDAIKTFNLSMANYIQFAVVMFLSSVTIVGAPAVLIYTLVKGFSFGTVICCLFKAFGAKAFFIILCAILPHVIIIGPCCLAYAFHCAKSSYGMLAGNINLKKSLLTPLGFGLLFLCIVSIGALAQAYIEPLFIKLISSQFV</sequence>
<dbReference type="AlphaFoldDB" id="A0A926DN50"/>
<reference evidence="2" key="1">
    <citation type="submission" date="2020-08" db="EMBL/GenBank/DDBJ databases">
        <title>Genome public.</title>
        <authorList>
            <person name="Liu C."/>
            <person name="Sun Q."/>
        </authorList>
    </citation>
    <scope>NUCLEOTIDE SEQUENCE</scope>
    <source>
        <strain evidence="2">H8</strain>
    </source>
</reference>
<evidence type="ECO:0000256" key="1">
    <source>
        <dbReference type="SAM" id="Phobius"/>
    </source>
</evidence>
<feature type="transmembrane region" description="Helical" evidence="1">
    <location>
        <begin position="123"/>
        <end position="146"/>
    </location>
</feature>
<protein>
    <submittedName>
        <fullName evidence="2">Stage II sporulation protein M</fullName>
    </submittedName>
</protein>
<gene>
    <name evidence="2" type="ORF">H8698_07125</name>
</gene>
<feature type="transmembrane region" description="Helical" evidence="1">
    <location>
        <begin position="20"/>
        <end position="39"/>
    </location>
</feature>
<dbReference type="EMBL" id="JACRSU010000002">
    <property type="protein sequence ID" value="MBC8540747.1"/>
    <property type="molecule type" value="Genomic_DNA"/>
</dbReference>
<keyword evidence="1" id="KW-0812">Transmembrane</keyword>
<feature type="transmembrane region" description="Helical" evidence="1">
    <location>
        <begin position="76"/>
        <end position="102"/>
    </location>
</feature>
<evidence type="ECO:0000313" key="3">
    <source>
        <dbReference type="Proteomes" id="UP000611762"/>
    </source>
</evidence>
<dbReference type="InterPro" id="IPR002798">
    <property type="entry name" value="SpoIIM-like"/>
</dbReference>
<dbReference type="Proteomes" id="UP000611762">
    <property type="component" value="Unassembled WGS sequence"/>
</dbReference>